<dbReference type="Gene3D" id="1.20.120.1630">
    <property type="match status" value="1"/>
</dbReference>
<dbReference type="EMBL" id="WMIE01000011">
    <property type="protein sequence ID" value="MTH79174.1"/>
    <property type="molecule type" value="Genomic_DNA"/>
</dbReference>
<dbReference type="Proteomes" id="UP000478183">
    <property type="component" value="Unassembled WGS sequence"/>
</dbReference>
<dbReference type="GO" id="GO:0008168">
    <property type="term" value="F:methyltransferase activity"/>
    <property type="evidence" value="ECO:0007669"/>
    <property type="project" value="UniProtKB-KW"/>
</dbReference>
<protein>
    <submittedName>
        <fullName evidence="6">Isoprenylcysteine carboxylmethyltransferase family protein</fullName>
    </submittedName>
</protein>
<evidence type="ECO:0000256" key="2">
    <source>
        <dbReference type="ARBA" id="ARBA00022692"/>
    </source>
</evidence>
<dbReference type="PANTHER" id="PTHR12714">
    <property type="entry name" value="PROTEIN-S ISOPRENYLCYSTEINE O-METHYLTRANSFERASE"/>
    <property type="match status" value="1"/>
</dbReference>
<keyword evidence="7" id="KW-1185">Reference proteome</keyword>
<dbReference type="OrthoDB" id="7210610at2"/>
<organism evidence="6 7">
    <name type="scientific">Paracoccus aestuariivivens</name>
    <dbReference type="NCBI Taxonomy" id="1820333"/>
    <lineage>
        <taxon>Bacteria</taxon>
        <taxon>Pseudomonadati</taxon>
        <taxon>Pseudomonadota</taxon>
        <taxon>Alphaproteobacteria</taxon>
        <taxon>Rhodobacterales</taxon>
        <taxon>Paracoccaceae</taxon>
        <taxon>Paracoccus</taxon>
    </lineage>
</organism>
<proteinExistence type="predicted"/>
<dbReference type="PANTHER" id="PTHR12714:SF9">
    <property type="entry name" value="PROTEIN-S-ISOPRENYLCYSTEINE O-METHYLTRANSFERASE"/>
    <property type="match status" value="1"/>
</dbReference>
<evidence type="ECO:0000313" key="7">
    <source>
        <dbReference type="Proteomes" id="UP000478183"/>
    </source>
</evidence>
<dbReference type="RefSeq" id="WP_155096530.1">
    <property type="nucleotide sequence ID" value="NZ_WMIE01000011.1"/>
</dbReference>
<comment type="subcellular location">
    <subcellularLocation>
        <location evidence="1">Endomembrane system</location>
        <topology evidence="1">Multi-pass membrane protein</topology>
    </subcellularLocation>
</comment>
<dbReference type="GO" id="GO:0032259">
    <property type="term" value="P:methylation"/>
    <property type="evidence" value="ECO:0007669"/>
    <property type="project" value="UniProtKB-KW"/>
</dbReference>
<dbReference type="GO" id="GO:0012505">
    <property type="term" value="C:endomembrane system"/>
    <property type="evidence" value="ECO:0007669"/>
    <property type="project" value="UniProtKB-SubCell"/>
</dbReference>
<feature type="transmembrane region" description="Helical" evidence="5">
    <location>
        <begin position="45"/>
        <end position="66"/>
    </location>
</feature>
<keyword evidence="6" id="KW-0808">Transferase</keyword>
<keyword evidence="6" id="KW-0489">Methyltransferase</keyword>
<evidence type="ECO:0000313" key="6">
    <source>
        <dbReference type="EMBL" id="MTH79174.1"/>
    </source>
</evidence>
<evidence type="ECO:0000256" key="4">
    <source>
        <dbReference type="ARBA" id="ARBA00023136"/>
    </source>
</evidence>
<keyword evidence="3 5" id="KW-1133">Transmembrane helix</keyword>
<feature type="transmembrane region" description="Helical" evidence="5">
    <location>
        <begin position="104"/>
        <end position="123"/>
    </location>
</feature>
<comment type="caution">
    <text evidence="6">The sequence shown here is derived from an EMBL/GenBank/DDBJ whole genome shotgun (WGS) entry which is preliminary data.</text>
</comment>
<evidence type="ECO:0000256" key="5">
    <source>
        <dbReference type="SAM" id="Phobius"/>
    </source>
</evidence>
<feature type="transmembrane region" description="Helical" evidence="5">
    <location>
        <begin position="78"/>
        <end position="98"/>
    </location>
</feature>
<evidence type="ECO:0000256" key="1">
    <source>
        <dbReference type="ARBA" id="ARBA00004127"/>
    </source>
</evidence>
<sequence length="203" mass="22030">MTATLAHPFNQKIRIAGLRLATLALLPVLLFTAPAVDGLPAALLHGAGILCVVAAVLGRFWAILYIGGHKNRTVMQDGPYSICRHPLYLFSTIGATGFGLMLESFTLTLLVAGMVLAILTATAKREERDLRRMFGAAYDAYAARVPRIVPDLSGFSTPPRVTVDMGTLARNTRDALVFLSLIPLAETLNWLHAAHRLHGFALW</sequence>
<keyword evidence="2 5" id="KW-0812">Transmembrane</keyword>
<gene>
    <name evidence="6" type="ORF">GL286_15715</name>
</gene>
<name>A0A6L6JGC0_9RHOB</name>
<dbReference type="InterPro" id="IPR007318">
    <property type="entry name" value="Phopholipid_MeTrfase"/>
</dbReference>
<evidence type="ECO:0000256" key="3">
    <source>
        <dbReference type="ARBA" id="ARBA00022989"/>
    </source>
</evidence>
<dbReference type="Pfam" id="PF04191">
    <property type="entry name" value="PEMT"/>
    <property type="match status" value="1"/>
</dbReference>
<dbReference type="AlphaFoldDB" id="A0A6L6JGC0"/>
<reference evidence="6 7" key="1">
    <citation type="submission" date="2019-11" db="EMBL/GenBank/DDBJ databases">
        <authorList>
            <person name="Dong K."/>
        </authorList>
    </citation>
    <scope>NUCLEOTIDE SEQUENCE [LARGE SCALE GENOMIC DNA]</scope>
    <source>
        <strain evidence="6 7">NBRC 111993</strain>
    </source>
</reference>
<keyword evidence="4 5" id="KW-0472">Membrane</keyword>
<accession>A0A6L6JGC0</accession>